<dbReference type="Proteomes" id="UP000733372">
    <property type="component" value="Unassembled WGS sequence"/>
</dbReference>
<reference evidence="2" key="1">
    <citation type="submission" date="2021-02" db="EMBL/GenBank/DDBJ databases">
        <title>Infant gut strain persistence is associated with maternal origin, phylogeny, and functional potential including surface adhesion and iron acquisition.</title>
        <authorList>
            <person name="Lou Y.C."/>
        </authorList>
    </citation>
    <scope>NUCLEOTIDE SEQUENCE</scope>
    <source>
        <strain evidence="2">L3_101_367G1_dasL3_101_367G1_metabat.metabat.26</strain>
    </source>
</reference>
<feature type="coiled-coil region" evidence="1">
    <location>
        <begin position="31"/>
        <end position="79"/>
    </location>
</feature>
<dbReference type="AlphaFoldDB" id="A0A943IUJ5"/>
<evidence type="ECO:0000313" key="3">
    <source>
        <dbReference type="Proteomes" id="UP000733372"/>
    </source>
</evidence>
<dbReference type="RefSeq" id="WP_270662816.1">
    <property type="nucleotide sequence ID" value="NZ_CP170812.1"/>
</dbReference>
<protein>
    <submittedName>
        <fullName evidence="2">Uncharacterized protein</fullName>
    </submittedName>
</protein>
<sequence length="111" mass="11876">MPRPKGSKNKPKTVKTTVDFAAQIAEKQSAKEATTAEIASITANIDALKTDLKTKKAELKSIDKELARIEAKKIKAETKAAESAKKAEAEDVLKKLLASGVSADDILAKLK</sequence>
<accession>A0A943IUJ5</accession>
<comment type="caution">
    <text evidence="2">The sequence shown here is derived from an EMBL/GenBank/DDBJ whole genome shotgun (WGS) entry which is preliminary data.</text>
</comment>
<name>A0A943IUJ5_9FIRM</name>
<organism evidence="2 3">
    <name type="scientific">Faecalibacterium prausnitzii</name>
    <dbReference type="NCBI Taxonomy" id="853"/>
    <lineage>
        <taxon>Bacteria</taxon>
        <taxon>Bacillati</taxon>
        <taxon>Bacillota</taxon>
        <taxon>Clostridia</taxon>
        <taxon>Eubacteriales</taxon>
        <taxon>Oscillospiraceae</taxon>
        <taxon>Faecalibacterium</taxon>
    </lineage>
</organism>
<keyword evidence="1" id="KW-0175">Coiled coil</keyword>
<evidence type="ECO:0000256" key="1">
    <source>
        <dbReference type="SAM" id="Coils"/>
    </source>
</evidence>
<gene>
    <name evidence="2" type="ORF">KHW66_06475</name>
</gene>
<proteinExistence type="predicted"/>
<evidence type="ECO:0000313" key="2">
    <source>
        <dbReference type="EMBL" id="MBS5687679.1"/>
    </source>
</evidence>
<dbReference type="EMBL" id="JAGZAM010000011">
    <property type="protein sequence ID" value="MBS5687679.1"/>
    <property type="molecule type" value="Genomic_DNA"/>
</dbReference>